<feature type="transmembrane region" description="Helical" evidence="7">
    <location>
        <begin position="157"/>
        <end position="184"/>
    </location>
</feature>
<dbReference type="GO" id="GO:0015179">
    <property type="term" value="F:L-amino acid transmembrane transporter activity"/>
    <property type="evidence" value="ECO:0007669"/>
    <property type="project" value="TreeGrafter"/>
</dbReference>
<proteinExistence type="inferred from homology"/>
<feature type="region of interest" description="Disordered" evidence="6">
    <location>
        <begin position="1"/>
        <end position="30"/>
    </location>
</feature>
<comment type="subcellular location">
    <subcellularLocation>
        <location evidence="1">Membrane</location>
        <topology evidence="1">Multi-pass membrane protein</topology>
    </subcellularLocation>
</comment>
<evidence type="ECO:0000256" key="2">
    <source>
        <dbReference type="ARBA" id="ARBA00008066"/>
    </source>
</evidence>
<dbReference type="Pfam" id="PF01490">
    <property type="entry name" value="Aa_trans"/>
    <property type="match status" value="1"/>
</dbReference>
<comment type="caution">
    <text evidence="9">The sequence shown here is derived from an EMBL/GenBank/DDBJ whole genome shotgun (WGS) entry which is preliminary data.</text>
</comment>
<feature type="transmembrane region" description="Helical" evidence="7">
    <location>
        <begin position="416"/>
        <end position="440"/>
    </location>
</feature>
<dbReference type="Proteomes" id="UP000693738">
    <property type="component" value="Unassembled WGS sequence"/>
</dbReference>
<evidence type="ECO:0000313" key="9">
    <source>
        <dbReference type="EMBL" id="CAG7558941.1"/>
    </source>
</evidence>
<evidence type="ECO:0000256" key="7">
    <source>
        <dbReference type="SAM" id="Phobius"/>
    </source>
</evidence>
<gene>
    <name evidence="9" type="ORF">FEQUK3_LOCUS4615</name>
</gene>
<keyword evidence="3 7" id="KW-0812">Transmembrane</keyword>
<dbReference type="GO" id="GO:0016020">
    <property type="term" value="C:membrane"/>
    <property type="evidence" value="ECO:0007669"/>
    <property type="project" value="UniProtKB-SubCell"/>
</dbReference>
<feature type="transmembrane region" description="Helical" evidence="7">
    <location>
        <begin position="298"/>
        <end position="323"/>
    </location>
</feature>
<sequence length="503" mass="54162">MSSYPQDVHNDIYPSDQGHDSSKSNSKEKMPLDAEKGHIDDLQSAHNVPVVDNGFGGGEGAKNFRNMSKWDTTFALLTNQVGLGVLSLPSVLKTMGIGKFTSEGKRGCLGSSVPGLIAIIGIGLLSWYTAFVLKQFYGRHSHVLNVVDMAKVVGGRPLSIAAGIGLLVQVIMTAASASVTLSIAFNTISRHSLCTVGYIGIACLCCWVLCAPRTSKFVSQSGIPCMVSVIAASILVMASLGAKNPTAAPADWHKEIVVVANPDFRSGLNACLKICYAYSGNINFVTYMAEMVDPVRDFGFALAWLECVSIGFYVVVAIAIYCLAGEYTVSPALGSAPELIARIAYGIVLPAIFSTGLAFGHTGIKYVYVQVMKHFRLQSEMTANNVRSWSIWMTIVTVFWVLCFVISNAIPVFDSILSIASATTISWFTFGFSGIFWFHMNWNNLFSSPKNIALFCLNSFLIGISLFMNAAGLWSSITELLDLFANASSSIQGVFSCGSNSIF</sequence>
<evidence type="ECO:0000256" key="4">
    <source>
        <dbReference type="ARBA" id="ARBA00022989"/>
    </source>
</evidence>
<evidence type="ECO:0000256" key="5">
    <source>
        <dbReference type="ARBA" id="ARBA00023136"/>
    </source>
</evidence>
<dbReference type="InterPro" id="IPR013057">
    <property type="entry name" value="AA_transpt_TM"/>
</dbReference>
<evidence type="ECO:0000256" key="1">
    <source>
        <dbReference type="ARBA" id="ARBA00004141"/>
    </source>
</evidence>
<dbReference type="PANTHER" id="PTHR22950">
    <property type="entry name" value="AMINO ACID TRANSPORTER"/>
    <property type="match status" value="1"/>
</dbReference>
<accession>A0A8J2IJX8</accession>
<dbReference type="EMBL" id="CAJSTJ010000127">
    <property type="protein sequence ID" value="CAG7558941.1"/>
    <property type="molecule type" value="Genomic_DNA"/>
</dbReference>
<feature type="domain" description="Amino acid transporter transmembrane" evidence="8">
    <location>
        <begin position="66"/>
        <end position="477"/>
    </location>
</feature>
<keyword evidence="4 7" id="KW-1133">Transmembrane helix</keyword>
<evidence type="ECO:0000256" key="3">
    <source>
        <dbReference type="ARBA" id="ARBA00022692"/>
    </source>
</evidence>
<feature type="transmembrane region" description="Helical" evidence="7">
    <location>
        <begin position="221"/>
        <end position="242"/>
    </location>
</feature>
<organism evidence="9 10">
    <name type="scientific">Fusarium equiseti</name>
    <name type="common">Fusarium scirpi</name>
    <dbReference type="NCBI Taxonomy" id="61235"/>
    <lineage>
        <taxon>Eukaryota</taxon>
        <taxon>Fungi</taxon>
        <taxon>Dikarya</taxon>
        <taxon>Ascomycota</taxon>
        <taxon>Pezizomycotina</taxon>
        <taxon>Sordariomycetes</taxon>
        <taxon>Hypocreomycetidae</taxon>
        <taxon>Hypocreales</taxon>
        <taxon>Nectriaceae</taxon>
        <taxon>Fusarium</taxon>
        <taxon>Fusarium incarnatum-equiseti species complex</taxon>
    </lineage>
</organism>
<evidence type="ECO:0000313" key="10">
    <source>
        <dbReference type="Proteomes" id="UP000693738"/>
    </source>
</evidence>
<feature type="transmembrane region" description="Helical" evidence="7">
    <location>
        <begin position="196"/>
        <end position="215"/>
    </location>
</feature>
<feature type="transmembrane region" description="Helical" evidence="7">
    <location>
        <begin position="452"/>
        <end position="474"/>
    </location>
</feature>
<feature type="transmembrane region" description="Helical" evidence="7">
    <location>
        <begin position="389"/>
        <end position="410"/>
    </location>
</feature>
<feature type="transmembrane region" description="Helical" evidence="7">
    <location>
        <begin position="343"/>
        <end position="368"/>
    </location>
</feature>
<comment type="similarity">
    <text evidence="2">Belongs to the amino acid/polyamine transporter 2 family.</text>
</comment>
<dbReference type="AlphaFoldDB" id="A0A8J2IJX8"/>
<protein>
    <recommendedName>
        <fullName evidence="8">Amino acid transporter transmembrane domain-containing protein</fullName>
    </recommendedName>
</protein>
<feature type="compositionally biased region" description="Basic and acidic residues" evidence="6">
    <location>
        <begin position="17"/>
        <end position="30"/>
    </location>
</feature>
<name>A0A8J2IJX8_FUSEQ</name>
<keyword evidence="5 7" id="KW-0472">Membrane</keyword>
<evidence type="ECO:0000256" key="6">
    <source>
        <dbReference type="SAM" id="MobiDB-lite"/>
    </source>
</evidence>
<evidence type="ECO:0000259" key="8">
    <source>
        <dbReference type="Pfam" id="PF01490"/>
    </source>
</evidence>
<reference evidence="9" key="1">
    <citation type="submission" date="2021-05" db="EMBL/GenBank/DDBJ databases">
        <authorList>
            <person name="Khan N."/>
        </authorList>
    </citation>
    <scope>NUCLEOTIDE SEQUENCE</scope>
</reference>
<feature type="transmembrane region" description="Helical" evidence="7">
    <location>
        <begin position="113"/>
        <end position="137"/>
    </location>
</feature>
<dbReference type="PANTHER" id="PTHR22950:SF479">
    <property type="entry name" value="AMINO ACID TRANSPORTER (EUROFUNG)-RELATED"/>
    <property type="match status" value="1"/>
</dbReference>